<gene>
    <name evidence="3" type="ORF">ACFFVK_07960</name>
</gene>
<feature type="transmembrane region" description="Helical" evidence="1">
    <location>
        <begin position="125"/>
        <end position="144"/>
    </location>
</feature>
<feature type="transmembrane region" description="Helical" evidence="1">
    <location>
        <begin position="98"/>
        <end position="119"/>
    </location>
</feature>
<feature type="transmembrane region" description="Helical" evidence="1">
    <location>
        <begin position="54"/>
        <end position="72"/>
    </location>
</feature>
<dbReference type="Pfam" id="PF07853">
    <property type="entry name" value="DUF1648"/>
    <property type="match status" value="1"/>
</dbReference>
<sequence length="149" mass="16970">MVSKKVKILYLISLSIFLTYLLLLFYHYSDIPQTVASHVDITGKVDGYSNKNSLLISSGVNVLILVFIGFLIKNPKSANYPVEITDENRESAYKKMQLFLCITAIITTSVFSYMAFKAIGLERNFIYLIIYLIATPLITIFYFGRNKKS</sequence>
<keyword evidence="1" id="KW-1133">Transmembrane helix</keyword>
<feature type="transmembrane region" description="Helical" evidence="1">
    <location>
        <begin position="7"/>
        <end position="28"/>
    </location>
</feature>
<dbReference type="Proteomes" id="UP001589562">
    <property type="component" value="Unassembled WGS sequence"/>
</dbReference>
<keyword evidence="4" id="KW-1185">Reference proteome</keyword>
<protein>
    <submittedName>
        <fullName evidence="3">DUF1648 domain-containing protein</fullName>
    </submittedName>
</protein>
<comment type="caution">
    <text evidence="3">The sequence shown here is derived from an EMBL/GenBank/DDBJ whole genome shotgun (WGS) entry which is preliminary data.</text>
</comment>
<organism evidence="3 4">
    <name type="scientific">Flavobacterium gyeonganense</name>
    <dbReference type="NCBI Taxonomy" id="1310418"/>
    <lineage>
        <taxon>Bacteria</taxon>
        <taxon>Pseudomonadati</taxon>
        <taxon>Bacteroidota</taxon>
        <taxon>Flavobacteriia</taxon>
        <taxon>Flavobacteriales</taxon>
        <taxon>Flavobacteriaceae</taxon>
        <taxon>Flavobacterium</taxon>
    </lineage>
</organism>
<accession>A0ABV5H9D2</accession>
<dbReference type="EMBL" id="JBHMFE010000011">
    <property type="protein sequence ID" value="MFB9108509.1"/>
    <property type="molecule type" value="Genomic_DNA"/>
</dbReference>
<evidence type="ECO:0000313" key="3">
    <source>
        <dbReference type="EMBL" id="MFB9108509.1"/>
    </source>
</evidence>
<keyword evidence="1" id="KW-0472">Membrane</keyword>
<dbReference type="RefSeq" id="WP_379680114.1">
    <property type="nucleotide sequence ID" value="NZ_CP121112.1"/>
</dbReference>
<evidence type="ECO:0000259" key="2">
    <source>
        <dbReference type="Pfam" id="PF07853"/>
    </source>
</evidence>
<dbReference type="InterPro" id="IPR012867">
    <property type="entry name" value="DUF1648"/>
</dbReference>
<evidence type="ECO:0000256" key="1">
    <source>
        <dbReference type="SAM" id="Phobius"/>
    </source>
</evidence>
<evidence type="ECO:0000313" key="4">
    <source>
        <dbReference type="Proteomes" id="UP001589562"/>
    </source>
</evidence>
<name>A0ABV5H9D2_9FLAO</name>
<feature type="domain" description="DUF1648" evidence="2">
    <location>
        <begin position="16"/>
        <end position="56"/>
    </location>
</feature>
<reference evidence="3 4" key="1">
    <citation type="submission" date="2024-09" db="EMBL/GenBank/DDBJ databases">
        <authorList>
            <person name="Sun Q."/>
            <person name="Mori K."/>
        </authorList>
    </citation>
    <scope>NUCLEOTIDE SEQUENCE [LARGE SCALE GENOMIC DNA]</scope>
    <source>
        <strain evidence="3 4">CECT 8365</strain>
    </source>
</reference>
<proteinExistence type="predicted"/>
<keyword evidence="1" id="KW-0812">Transmembrane</keyword>